<accession>A0ABU3RLY8</accession>
<comment type="caution">
    <text evidence="5">The sequence shown here is derived from an EMBL/GenBank/DDBJ whole genome shotgun (WGS) entry which is preliminary data.</text>
</comment>
<evidence type="ECO:0000259" key="4">
    <source>
        <dbReference type="Pfam" id="PF00501"/>
    </source>
</evidence>
<proteinExistence type="inferred from homology"/>
<keyword evidence="3" id="KW-0045">Antibiotic biosynthesis</keyword>
<dbReference type="InterPro" id="IPR042099">
    <property type="entry name" value="ANL_N_sf"/>
</dbReference>
<dbReference type="PANTHER" id="PTHR45527">
    <property type="entry name" value="NONRIBOSOMAL PEPTIDE SYNTHETASE"/>
    <property type="match status" value="1"/>
</dbReference>
<dbReference type="Gene3D" id="3.40.50.12780">
    <property type="entry name" value="N-terminal domain of ligase-like"/>
    <property type="match status" value="1"/>
</dbReference>
<evidence type="ECO:0000256" key="2">
    <source>
        <dbReference type="ARBA" id="ARBA00022737"/>
    </source>
</evidence>
<protein>
    <submittedName>
        <fullName evidence="5">Amino acid adenylation domain-containing protein</fullName>
    </submittedName>
</protein>
<dbReference type="Pfam" id="PF00501">
    <property type="entry name" value="AMP-binding"/>
    <property type="match status" value="1"/>
</dbReference>
<organism evidence="5 6">
    <name type="scientific">Paenibacillus violae</name>
    <dbReference type="NCBI Taxonomy" id="3077234"/>
    <lineage>
        <taxon>Bacteria</taxon>
        <taxon>Bacillati</taxon>
        <taxon>Bacillota</taxon>
        <taxon>Bacilli</taxon>
        <taxon>Bacillales</taxon>
        <taxon>Paenibacillaceae</taxon>
        <taxon>Paenibacillus</taxon>
    </lineage>
</organism>
<sequence length="540" mass="61142">MNQKQTHKGPDNGLGSVFWRSVEQFHDRPALVVHDEVYSYKELGDKAIQLAQLIQTAEIGEQQEVVAVFASRSLTSYTGVLGTLTSGRGYVPLNPKFPLERTLYMLQASGASTIIVGIEALGLLAKLLPLVNRRLNVILPMEDNEMGNIIAARNQKHRFFCTMDLVERNEWWRPYPSNLEKTAYLLFTSGSTGNPKGVPVSHRNVTSYLQHVITSYSFNELDRFSQMFDMTFDLSVHDMFICWGSGACLYPVPEQAVMSPAKFIKDHELTVWFSVPSVPMFMQKLRLLKPNAFPSLRYSFFCGEALPQGIAEAWQEAANNSVVENLYGPTEATIAISQYRWDADRSPGECKRGLVPIGQVFPTQEWRIISEDFRELSVGEVGELCVSGTQITRGYLNDDAKTKHSYIIFPDHPRKIWYRTGDLVMCNESNNLYYLGRIDNQLQIMGYRVEIQEIEHVLLGTGAAFAVVVPLLQQHGKAEGVCAFLPKELEANHLEILNHCQAKLPDYMIPRKLIFVEDVPLNSNGKIDRKQLMEQLEVLR</sequence>
<dbReference type="PROSITE" id="PS00455">
    <property type="entry name" value="AMP_BINDING"/>
    <property type="match status" value="1"/>
</dbReference>
<gene>
    <name evidence="5" type="ORF">RQP52_29070</name>
</gene>
<evidence type="ECO:0000256" key="3">
    <source>
        <dbReference type="ARBA" id="ARBA00023194"/>
    </source>
</evidence>
<dbReference type="PANTHER" id="PTHR45527:SF1">
    <property type="entry name" value="FATTY ACID SYNTHASE"/>
    <property type="match status" value="1"/>
</dbReference>
<dbReference type="InterPro" id="IPR000873">
    <property type="entry name" value="AMP-dep_synth/lig_dom"/>
</dbReference>
<dbReference type="Gene3D" id="3.30.300.30">
    <property type="match status" value="1"/>
</dbReference>
<name>A0ABU3RLY8_9BACL</name>
<evidence type="ECO:0000256" key="1">
    <source>
        <dbReference type="ARBA" id="ARBA00006432"/>
    </source>
</evidence>
<dbReference type="SUPFAM" id="SSF56801">
    <property type="entry name" value="Acetyl-CoA synthetase-like"/>
    <property type="match status" value="1"/>
</dbReference>
<dbReference type="NCBIfam" id="TIGR01733">
    <property type="entry name" value="AA-adenyl-dom"/>
    <property type="match status" value="1"/>
</dbReference>
<feature type="domain" description="AMP-dependent synthetase/ligase" evidence="4">
    <location>
        <begin position="18"/>
        <end position="396"/>
    </location>
</feature>
<comment type="similarity">
    <text evidence="1">Belongs to the ATP-dependent AMP-binding enzyme family.</text>
</comment>
<reference evidence="5 6" key="1">
    <citation type="submission" date="2023-10" db="EMBL/GenBank/DDBJ databases">
        <title>Paenibacillus strain PFR10 Genome sequencing and assembly.</title>
        <authorList>
            <person name="Kim I."/>
        </authorList>
    </citation>
    <scope>NUCLEOTIDE SEQUENCE [LARGE SCALE GENOMIC DNA]</scope>
    <source>
        <strain evidence="5 6">PFR10</strain>
    </source>
</reference>
<dbReference type="InterPro" id="IPR045851">
    <property type="entry name" value="AMP-bd_C_sf"/>
</dbReference>
<dbReference type="Proteomes" id="UP001260980">
    <property type="component" value="Unassembled WGS sequence"/>
</dbReference>
<evidence type="ECO:0000313" key="5">
    <source>
        <dbReference type="EMBL" id="MDU0205143.1"/>
    </source>
</evidence>
<dbReference type="InterPro" id="IPR010071">
    <property type="entry name" value="AA_adenyl_dom"/>
</dbReference>
<keyword evidence="2" id="KW-0677">Repeat</keyword>
<keyword evidence="6" id="KW-1185">Reference proteome</keyword>
<dbReference type="EMBL" id="JAWCUD010000012">
    <property type="protein sequence ID" value="MDU0205143.1"/>
    <property type="molecule type" value="Genomic_DNA"/>
</dbReference>
<dbReference type="InterPro" id="IPR020845">
    <property type="entry name" value="AMP-binding_CS"/>
</dbReference>
<evidence type="ECO:0000313" key="6">
    <source>
        <dbReference type="Proteomes" id="UP001260980"/>
    </source>
</evidence>
<dbReference type="RefSeq" id="WP_315955090.1">
    <property type="nucleotide sequence ID" value="NZ_JAWCUD010000012.1"/>
</dbReference>